<feature type="transmembrane region" description="Helical" evidence="8">
    <location>
        <begin position="420"/>
        <end position="439"/>
    </location>
</feature>
<evidence type="ECO:0000256" key="2">
    <source>
        <dbReference type="ARBA" id="ARBA00010100"/>
    </source>
</evidence>
<dbReference type="RefSeq" id="WP_382430599.1">
    <property type="nucleotide sequence ID" value="NZ_JBHSHJ010000003.1"/>
</dbReference>
<keyword evidence="10" id="KW-1185">Reference proteome</keyword>
<feature type="transmembrane region" description="Helical" evidence="8">
    <location>
        <begin position="25"/>
        <end position="47"/>
    </location>
</feature>
<comment type="function">
    <text evidence="8">Uptake of L-lactate across the membrane. Can also transport D-lactate and glycolate.</text>
</comment>
<dbReference type="InterPro" id="IPR003804">
    <property type="entry name" value="Lactate_perm"/>
</dbReference>
<reference evidence="10" key="1">
    <citation type="journal article" date="2019" name="Int. J. Syst. Evol. Microbiol.">
        <title>The Global Catalogue of Microorganisms (GCM) 10K type strain sequencing project: providing services to taxonomists for standard genome sequencing and annotation.</title>
        <authorList>
            <consortium name="The Broad Institute Genomics Platform"/>
            <consortium name="The Broad Institute Genome Sequencing Center for Infectious Disease"/>
            <person name="Wu L."/>
            <person name="Ma J."/>
        </authorList>
    </citation>
    <scope>NUCLEOTIDE SEQUENCE [LARGE SCALE GENOMIC DNA]</scope>
    <source>
        <strain evidence="10">CCUG 49452</strain>
    </source>
</reference>
<feature type="transmembrane region" description="Helical" evidence="8">
    <location>
        <begin position="180"/>
        <end position="198"/>
    </location>
</feature>
<comment type="caution">
    <text evidence="9">The sequence shown here is derived from an EMBL/GenBank/DDBJ whole genome shotgun (WGS) entry which is preliminary data.</text>
</comment>
<name>A0ABV9QD99_9BURK</name>
<feature type="transmembrane region" description="Helical" evidence="8">
    <location>
        <begin position="300"/>
        <end position="317"/>
    </location>
</feature>
<feature type="transmembrane region" description="Helical" evidence="8">
    <location>
        <begin position="100"/>
        <end position="133"/>
    </location>
</feature>
<accession>A0ABV9QD99</accession>
<comment type="subcellular location">
    <subcellularLocation>
        <location evidence="8">Cell inner membrane</location>
        <topology evidence="8">Multi-pass membrane protein</topology>
    </subcellularLocation>
    <subcellularLocation>
        <location evidence="1">Cell membrane</location>
        <topology evidence="1">Multi-pass membrane protein</topology>
    </subcellularLocation>
</comment>
<feature type="transmembrane region" description="Helical" evidence="8">
    <location>
        <begin position="145"/>
        <end position="168"/>
    </location>
</feature>
<keyword evidence="4" id="KW-1003">Cell membrane</keyword>
<dbReference type="Pfam" id="PF02652">
    <property type="entry name" value="Lactate_perm"/>
    <property type="match status" value="1"/>
</dbReference>
<comment type="similarity">
    <text evidence="2 8">Belongs to the lactate permease family.</text>
</comment>
<dbReference type="PANTHER" id="PTHR30003">
    <property type="entry name" value="L-LACTATE PERMEASE"/>
    <property type="match status" value="1"/>
</dbReference>
<evidence type="ECO:0000256" key="7">
    <source>
        <dbReference type="ARBA" id="ARBA00023136"/>
    </source>
</evidence>
<keyword evidence="6 8" id="KW-1133">Transmembrane helix</keyword>
<feature type="transmembrane region" description="Helical" evidence="8">
    <location>
        <begin position="205"/>
        <end position="225"/>
    </location>
</feature>
<gene>
    <name evidence="9" type="ORF">ACFO6X_04780</name>
</gene>
<evidence type="ECO:0000256" key="4">
    <source>
        <dbReference type="ARBA" id="ARBA00022475"/>
    </source>
</evidence>
<feature type="transmembrane region" description="Helical" evidence="8">
    <location>
        <begin position="261"/>
        <end position="280"/>
    </location>
</feature>
<evidence type="ECO:0000256" key="8">
    <source>
        <dbReference type="RuleBase" id="RU365092"/>
    </source>
</evidence>
<feature type="transmembrane region" description="Helical" evidence="8">
    <location>
        <begin position="59"/>
        <end position="80"/>
    </location>
</feature>
<evidence type="ECO:0000313" key="10">
    <source>
        <dbReference type="Proteomes" id="UP001596001"/>
    </source>
</evidence>
<dbReference type="PANTHER" id="PTHR30003:SF0">
    <property type="entry name" value="GLYCOLATE PERMEASE GLCA-RELATED"/>
    <property type="match status" value="1"/>
</dbReference>
<keyword evidence="8" id="KW-0997">Cell inner membrane</keyword>
<evidence type="ECO:0000313" key="9">
    <source>
        <dbReference type="EMBL" id="MFC4788297.1"/>
    </source>
</evidence>
<feature type="transmembrane region" description="Helical" evidence="8">
    <location>
        <begin position="231"/>
        <end position="249"/>
    </location>
</feature>
<feature type="transmembrane region" description="Helical" evidence="8">
    <location>
        <begin position="372"/>
        <end position="389"/>
    </location>
</feature>
<sequence length="475" mass="49924">MLSLLHISPVLLVLSAILIFKQPPVRAALVGATLAVALMFLGAGQPLSRELSQWIAQDTLILFVSVAFVLAPGMMLVVLIERTGATQALSTWVGNLKLQGVQQLGFIVLGLAPLLESMTGFGVSLIAVIPVLLALFDRDKALRIALAGMVIMPWGTLGLATVVGATLLDVAPAKLASQTAITSAPVFVGLALTATWIAGYRKLTAYISMLAIAMLFVSVLYVASAWLGPEIAGVSAGFAVVLVGLLKSCPKIPSAIHWPAAAWPYMLLFFCVIALKILVVVTQADIWLVVQGASIAWKPLASPGVPILLVCLVLLARRDERLGLQTFWQSVSQRARRPLLTILCFLFMSQVMVKAGFLSGVRDRLSAMDSELLPFLGAILGGIGGYLTGSNVGGNVLMMPAIADLPASLLPSMAATLNSAAGHAALGSLPMIATIAGLAKINNPEEQRLVRFALVVVVVNMALVGCAGAFLAYFN</sequence>
<evidence type="ECO:0000256" key="3">
    <source>
        <dbReference type="ARBA" id="ARBA00022448"/>
    </source>
</evidence>
<proteinExistence type="inferred from homology"/>
<evidence type="ECO:0000256" key="6">
    <source>
        <dbReference type="ARBA" id="ARBA00022989"/>
    </source>
</evidence>
<keyword evidence="5 8" id="KW-0812">Transmembrane</keyword>
<feature type="transmembrane region" description="Helical" evidence="8">
    <location>
        <begin position="338"/>
        <end position="360"/>
    </location>
</feature>
<evidence type="ECO:0000256" key="5">
    <source>
        <dbReference type="ARBA" id="ARBA00022692"/>
    </source>
</evidence>
<evidence type="ECO:0000256" key="1">
    <source>
        <dbReference type="ARBA" id="ARBA00004651"/>
    </source>
</evidence>
<protein>
    <recommendedName>
        <fullName evidence="8">L-lactate permease</fullName>
    </recommendedName>
</protein>
<feature type="transmembrane region" description="Helical" evidence="8">
    <location>
        <begin position="451"/>
        <end position="474"/>
    </location>
</feature>
<organism evidence="9 10">
    <name type="scientific">Giesbergeria sinuosa</name>
    <dbReference type="NCBI Taxonomy" id="80883"/>
    <lineage>
        <taxon>Bacteria</taxon>
        <taxon>Pseudomonadati</taxon>
        <taxon>Pseudomonadota</taxon>
        <taxon>Betaproteobacteria</taxon>
        <taxon>Burkholderiales</taxon>
        <taxon>Comamonadaceae</taxon>
        <taxon>Giesbergeria</taxon>
    </lineage>
</organism>
<dbReference type="EMBL" id="JBHSHJ010000003">
    <property type="protein sequence ID" value="MFC4788297.1"/>
    <property type="molecule type" value="Genomic_DNA"/>
</dbReference>
<keyword evidence="3 8" id="KW-0813">Transport</keyword>
<keyword evidence="7 8" id="KW-0472">Membrane</keyword>
<dbReference type="Proteomes" id="UP001596001">
    <property type="component" value="Unassembled WGS sequence"/>
</dbReference>